<sequence length="85" mass="9560">MDTTRIGHYNAMSDNISIFLLLRTSVPPSPPQSFHLLIYNPRPQDAKLDIRGSNTRSCLTMEPRPRPSKITAASRGMSATTRIYK</sequence>
<evidence type="ECO:0000313" key="3">
    <source>
        <dbReference type="Proteomes" id="UP001292094"/>
    </source>
</evidence>
<proteinExistence type="predicted"/>
<comment type="caution">
    <text evidence="2">The sequence shown here is derived from an EMBL/GenBank/DDBJ whole genome shotgun (WGS) entry which is preliminary data.</text>
</comment>
<feature type="region of interest" description="Disordered" evidence="1">
    <location>
        <begin position="47"/>
        <end position="85"/>
    </location>
</feature>
<dbReference type="EMBL" id="JAWZYT010006028">
    <property type="protein sequence ID" value="KAK4289004.1"/>
    <property type="molecule type" value="Genomic_DNA"/>
</dbReference>
<name>A0AAE1NH33_9EUCA</name>
<evidence type="ECO:0000256" key="1">
    <source>
        <dbReference type="SAM" id="MobiDB-lite"/>
    </source>
</evidence>
<organism evidence="2 3">
    <name type="scientific">Petrolisthes manimaculis</name>
    <dbReference type="NCBI Taxonomy" id="1843537"/>
    <lineage>
        <taxon>Eukaryota</taxon>
        <taxon>Metazoa</taxon>
        <taxon>Ecdysozoa</taxon>
        <taxon>Arthropoda</taxon>
        <taxon>Crustacea</taxon>
        <taxon>Multicrustacea</taxon>
        <taxon>Malacostraca</taxon>
        <taxon>Eumalacostraca</taxon>
        <taxon>Eucarida</taxon>
        <taxon>Decapoda</taxon>
        <taxon>Pleocyemata</taxon>
        <taxon>Anomura</taxon>
        <taxon>Galatheoidea</taxon>
        <taxon>Porcellanidae</taxon>
        <taxon>Petrolisthes</taxon>
    </lineage>
</organism>
<evidence type="ECO:0000313" key="2">
    <source>
        <dbReference type="EMBL" id="KAK4289004.1"/>
    </source>
</evidence>
<dbReference type="Proteomes" id="UP001292094">
    <property type="component" value="Unassembled WGS sequence"/>
</dbReference>
<accession>A0AAE1NH33</accession>
<keyword evidence="3" id="KW-1185">Reference proteome</keyword>
<protein>
    <submittedName>
        <fullName evidence="2">Uncharacterized protein</fullName>
    </submittedName>
</protein>
<reference evidence="2" key="1">
    <citation type="submission" date="2023-11" db="EMBL/GenBank/DDBJ databases">
        <title>Genome assemblies of two species of porcelain crab, Petrolisthes cinctipes and Petrolisthes manimaculis (Anomura: Porcellanidae).</title>
        <authorList>
            <person name="Angst P."/>
        </authorList>
    </citation>
    <scope>NUCLEOTIDE SEQUENCE</scope>
    <source>
        <strain evidence="2">PB745_02</strain>
        <tissue evidence="2">Gill</tissue>
    </source>
</reference>
<gene>
    <name evidence="2" type="ORF">Pmani_038007</name>
</gene>
<dbReference type="AlphaFoldDB" id="A0AAE1NH33"/>